<organism evidence="6 7">
    <name type="scientific">Methylobacter tundripaludum (strain ATCC BAA-1195 / DSM 17260 / SV96)</name>
    <dbReference type="NCBI Taxonomy" id="697282"/>
    <lineage>
        <taxon>Bacteria</taxon>
        <taxon>Pseudomonadati</taxon>
        <taxon>Pseudomonadota</taxon>
        <taxon>Gammaproteobacteria</taxon>
        <taxon>Methylococcales</taxon>
        <taxon>Methylococcaceae</taxon>
        <taxon>Methylobacter</taxon>
    </lineage>
</organism>
<protein>
    <submittedName>
        <fullName evidence="6">Succinyldiaminopimelate transaminase</fullName>
        <ecNumber evidence="6">2.6.1.1</ecNumber>
    </submittedName>
</protein>
<evidence type="ECO:0000256" key="2">
    <source>
        <dbReference type="ARBA" id="ARBA00022576"/>
    </source>
</evidence>
<keyword evidence="7" id="KW-1185">Reference proteome</keyword>
<dbReference type="InterPro" id="IPR004839">
    <property type="entry name" value="Aminotransferase_I/II_large"/>
</dbReference>
<dbReference type="AlphaFoldDB" id="G3IV98"/>
<dbReference type="Gene3D" id="3.90.1150.10">
    <property type="entry name" value="Aspartate Aminotransferase, domain 1"/>
    <property type="match status" value="1"/>
</dbReference>
<keyword evidence="2 6" id="KW-0032">Aminotransferase</keyword>
<keyword evidence="3 6" id="KW-0808">Transferase</keyword>
<dbReference type="RefSeq" id="WP_006889687.1">
    <property type="nucleotide sequence ID" value="NZ_JH109152.1"/>
</dbReference>
<dbReference type="InterPro" id="IPR015424">
    <property type="entry name" value="PyrdxlP-dep_Trfase"/>
</dbReference>
<accession>G3IV98</accession>
<dbReference type="PANTHER" id="PTHR42832">
    <property type="entry name" value="AMINO ACID AMINOTRANSFERASE"/>
    <property type="match status" value="1"/>
</dbReference>
<evidence type="ECO:0000256" key="1">
    <source>
        <dbReference type="ARBA" id="ARBA00001933"/>
    </source>
</evidence>
<dbReference type="eggNOG" id="COG0436">
    <property type="taxonomic scope" value="Bacteria"/>
</dbReference>
<dbReference type="Pfam" id="PF00155">
    <property type="entry name" value="Aminotran_1_2"/>
    <property type="match status" value="1"/>
</dbReference>
<feature type="domain" description="Aminotransferase class I/classII large" evidence="5">
    <location>
        <begin position="32"/>
        <end position="420"/>
    </location>
</feature>
<dbReference type="InterPro" id="IPR050881">
    <property type="entry name" value="LL-DAP_aminotransferase"/>
</dbReference>
<feature type="region of interest" description="Disordered" evidence="4">
    <location>
        <begin position="346"/>
        <end position="371"/>
    </location>
</feature>
<dbReference type="Proteomes" id="UP000004664">
    <property type="component" value="Unassembled WGS sequence"/>
</dbReference>
<evidence type="ECO:0000313" key="7">
    <source>
        <dbReference type="Proteomes" id="UP000004664"/>
    </source>
</evidence>
<dbReference type="InterPro" id="IPR019878">
    <property type="entry name" value="DapC_beta/gammaproteobac"/>
</dbReference>
<dbReference type="GO" id="GO:0009089">
    <property type="term" value="P:lysine biosynthetic process via diaminopimelate"/>
    <property type="evidence" value="ECO:0007669"/>
    <property type="project" value="InterPro"/>
</dbReference>
<evidence type="ECO:0000313" key="6">
    <source>
        <dbReference type="EMBL" id="EGW21711.1"/>
    </source>
</evidence>
<dbReference type="STRING" id="697282.Mettu_0485"/>
<dbReference type="InterPro" id="IPR015422">
    <property type="entry name" value="PyrdxlP-dep_Trfase_small"/>
</dbReference>
<dbReference type="Gene3D" id="3.40.640.10">
    <property type="entry name" value="Type I PLP-dependent aspartate aminotransferase-like (Major domain)"/>
    <property type="match status" value="1"/>
</dbReference>
<dbReference type="GO" id="GO:0030170">
    <property type="term" value="F:pyridoxal phosphate binding"/>
    <property type="evidence" value="ECO:0007669"/>
    <property type="project" value="InterPro"/>
</dbReference>
<evidence type="ECO:0000256" key="3">
    <source>
        <dbReference type="ARBA" id="ARBA00022679"/>
    </source>
</evidence>
<sequence>MTPNLKHLHPYPFEKLAQLKQGIVPPANKPHIALSMGEPTHATPHLIQEALLTHLHGLANYPTTKGIPELRQAIAGWISRRFQIPADALNAETQILPVNGTREALFSFAQCLVDPTRPAPVVIMPNPFYQIYEGAALLAGAEPYYLNTLEDSGYLPDFDAVPDEIWQRCQLIYICSPGNPTGSVIDQASHEKLLKLAEKYDFVIASDECYTEIYDDETNPPPGLLQTAYNMGNTAFKRCVIFHSLSKRSNAPGLRSGFAAGDAEILKHYFQYRTYHGCAMPLPTQHASIQAWQDEHHVIENRRLYREKFAAFIDVLGDVCTVIKPPASFYVWLKIPLPAASPFSKGGSMANHAANENTHAPASSFEKGGSRGISDTEFAQQLFAQQNITVLPGSYLSREFDGINPGFNHVRIALVAPLDECIEAAQRIKNFLNSL</sequence>
<dbReference type="PANTHER" id="PTHR42832:SF3">
    <property type="entry name" value="L-GLUTAMINE--4-(METHYLSULFANYL)-2-OXOBUTANOATE AMINOTRANSFERASE"/>
    <property type="match status" value="1"/>
</dbReference>
<dbReference type="OrthoDB" id="9813612at2"/>
<dbReference type="GO" id="GO:0004069">
    <property type="term" value="F:L-aspartate:2-oxoglutarate aminotransferase activity"/>
    <property type="evidence" value="ECO:0007669"/>
    <property type="project" value="UniProtKB-EC"/>
</dbReference>
<dbReference type="HOGENOM" id="CLU_017584_4_5_6"/>
<gene>
    <name evidence="6" type="ORF">Mettu_0485</name>
</gene>
<dbReference type="GO" id="GO:0009016">
    <property type="term" value="F:succinyldiaminopimelate transaminase activity"/>
    <property type="evidence" value="ECO:0007669"/>
    <property type="project" value="InterPro"/>
</dbReference>
<dbReference type="InterPro" id="IPR015421">
    <property type="entry name" value="PyrdxlP-dep_Trfase_major"/>
</dbReference>
<name>G3IV98_METTV</name>
<dbReference type="CDD" id="cd00609">
    <property type="entry name" value="AAT_like"/>
    <property type="match status" value="1"/>
</dbReference>
<evidence type="ECO:0000259" key="5">
    <source>
        <dbReference type="Pfam" id="PF00155"/>
    </source>
</evidence>
<dbReference type="EMBL" id="JH109152">
    <property type="protein sequence ID" value="EGW21711.1"/>
    <property type="molecule type" value="Genomic_DNA"/>
</dbReference>
<reference evidence="6 7" key="1">
    <citation type="submission" date="2011-06" db="EMBL/GenBank/DDBJ databases">
        <title>Genomic sequence of Methylobacter tundripaludum SV96.</title>
        <authorList>
            <consortium name="US DOE Joint Genome Institute"/>
            <person name="Lucas S."/>
            <person name="Han J."/>
            <person name="Lapidus A."/>
            <person name="Cheng J.-F."/>
            <person name="Goodwin L."/>
            <person name="Pitluck S."/>
            <person name="Held B."/>
            <person name="Detter J.C."/>
            <person name="Han C."/>
            <person name="Tapia R."/>
            <person name="Land M."/>
            <person name="Hauser L."/>
            <person name="Kyrpides N."/>
            <person name="Ivanova N."/>
            <person name="Ovchinnikova G."/>
            <person name="Pagani I."/>
            <person name="Klotz M.G."/>
            <person name="Dispirito A.A."/>
            <person name="Murrell J.C."/>
            <person name="Dunfield P."/>
            <person name="Kalyuzhnaya M.G."/>
            <person name="Svenning M."/>
            <person name="Trotsenko Y.A."/>
            <person name="Stein L.Y."/>
            <person name="Woyke T."/>
        </authorList>
    </citation>
    <scope>NUCLEOTIDE SEQUENCE [LARGE SCALE GENOMIC DNA]</scope>
    <source>
        <strain evidence="7">ATCC BAA-1195 / DSM 17260 / SV96</strain>
    </source>
</reference>
<dbReference type="SUPFAM" id="SSF53383">
    <property type="entry name" value="PLP-dependent transferases"/>
    <property type="match status" value="1"/>
</dbReference>
<proteinExistence type="predicted"/>
<dbReference type="EC" id="2.6.1.1" evidence="6"/>
<dbReference type="NCBIfam" id="TIGR03538">
    <property type="entry name" value="DapC_gpp"/>
    <property type="match status" value="1"/>
</dbReference>
<comment type="cofactor">
    <cofactor evidence="1">
        <name>pyridoxal 5'-phosphate</name>
        <dbReference type="ChEBI" id="CHEBI:597326"/>
    </cofactor>
</comment>
<evidence type="ECO:0000256" key="4">
    <source>
        <dbReference type="SAM" id="MobiDB-lite"/>
    </source>
</evidence>